<accession>A0ABU9K5U0</accession>
<evidence type="ECO:0000313" key="1">
    <source>
        <dbReference type="EMBL" id="MEL3959400.1"/>
    </source>
</evidence>
<protein>
    <submittedName>
        <fullName evidence="1">Uncharacterized protein</fullName>
    </submittedName>
</protein>
<keyword evidence="2" id="KW-1185">Reference proteome</keyword>
<organism evidence="1 2">
    <name type="scientific">Caldifermentibacillus hisashii</name>
    <dbReference type="NCBI Taxonomy" id="996558"/>
    <lineage>
        <taxon>Bacteria</taxon>
        <taxon>Bacillati</taxon>
        <taxon>Bacillota</taxon>
        <taxon>Bacilli</taxon>
        <taxon>Bacillales</taxon>
        <taxon>Bacillaceae</taxon>
        <taxon>Caldifermentibacillus</taxon>
    </lineage>
</organism>
<reference evidence="1 2" key="1">
    <citation type="submission" date="2024-03" db="EMBL/GenBank/DDBJ databases">
        <title>Bacilli Hybrid Assemblies.</title>
        <authorList>
            <person name="Kovac J."/>
        </authorList>
    </citation>
    <scope>NUCLEOTIDE SEQUENCE [LARGE SCALE GENOMIC DNA]</scope>
    <source>
        <strain evidence="1 2">FSL M8-0022</strain>
    </source>
</reference>
<evidence type="ECO:0000313" key="2">
    <source>
        <dbReference type="Proteomes" id="UP001459714"/>
    </source>
</evidence>
<dbReference type="EMBL" id="JBBYAK010000002">
    <property type="protein sequence ID" value="MEL3959400.1"/>
    <property type="molecule type" value="Genomic_DNA"/>
</dbReference>
<comment type="caution">
    <text evidence="1">The sequence shown here is derived from an EMBL/GenBank/DDBJ whole genome shotgun (WGS) entry which is preliminary data.</text>
</comment>
<name>A0ABU9K5U0_9BACI</name>
<gene>
    <name evidence="1" type="ORF">NST17_19805</name>
</gene>
<dbReference type="Proteomes" id="UP001459714">
    <property type="component" value="Unassembled WGS sequence"/>
</dbReference>
<dbReference type="RefSeq" id="WP_342021038.1">
    <property type="nucleotide sequence ID" value="NZ_JBBYAK010000002.1"/>
</dbReference>
<sequence>MSLANIFQKPKNVIAFGNVYPVKLKDWEEFESNINPIILGKKHIQLNIKKDIPLFDRIILLAESNENILEAMCTVFNIVSRTDSFRFVIGDDTYGFINAHNQIVNSINYELIRDTILNQNILFEPKIYKNPAVAKWATKVLEARGKNAPKITLEDKISTVSVMSGKHYWDLAEYTIYQLNYDFNRILKIKDYESQSLVLGNPYVDMSKVKINHFAESINLYENPYDTAFKDKGKLNKLNMAIQGG</sequence>
<proteinExistence type="predicted"/>